<accession>E6UKY9</accession>
<dbReference type="HOGENOM" id="CLU_836472_0_0_9"/>
<dbReference type="KEGG" id="ral:Rumal_3912"/>
<dbReference type="AlphaFoldDB" id="E6UKY9"/>
<gene>
    <name evidence="1" type="ordered locus">Rumal_3912</name>
</gene>
<protein>
    <submittedName>
        <fullName evidence="1">Uncharacterized protein</fullName>
    </submittedName>
</protein>
<geneLocation type="plasmid" evidence="1 2">
    <name>pRUMAL02</name>
</geneLocation>
<proteinExistence type="predicted"/>
<dbReference type="EMBL" id="CP002405">
    <property type="protein sequence ID" value="ADU24335.1"/>
    <property type="molecule type" value="Genomic_DNA"/>
</dbReference>
<evidence type="ECO:0000313" key="2">
    <source>
        <dbReference type="Proteomes" id="UP000006919"/>
    </source>
</evidence>
<evidence type="ECO:0000313" key="1">
    <source>
        <dbReference type="EMBL" id="ADU24335.1"/>
    </source>
</evidence>
<keyword evidence="1" id="KW-0614">Plasmid</keyword>
<reference evidence="2" key="1">
    <citation type="journal article" date="2011" name="J. Bacteriol.">
        <title>Complete genome of the cellulolytic ruminal bacterium Ruminococcus albus 7.</title>
        <authorList>
            <person name="Suen G."/>
            <person name="Stevenson D.M."/>
            <person name="Bruce D.C."/>
            <person name="Chertkov O."/>
            <person name="Copeland A."/>
            <person name="Cheng J.F."/>
            <person name="Detter C."/>
            <person name="Detter J.C."/>
            <person name="Goodwin L.A."/>
            <person name="Han C.S."/>
            <person name="Hauser L.J."/>
            <person name="Ivanova N.N."/>
            <person name="Kyrpides N.C."/>
            <person name="Land M.L."/>
            <person name="Lapidus A."/>
            <person name="Lucas S."/>
            <person name="Ovchinnikova G."/>
            <person name="Pitluck S."/>
            <person name="Tapia R."/>
            <person name="Woyke T."/>
            <person name="Boyum J."/>
            <person name="Mead D."/>
            <person name="Weimer P.J."/>
        </authorList>
    </citation>
    <scope>NUCLEOTIDE SEQUENCE [LARGE SCALE GENOMIC DNA]</scope>
    <source>
        <strain evidence="2">ATCC 27210 / DSM 20455 / JCM 14654 / NCDO 2250 / 7</strain>
        <plasmid evidence="2">pRUMAL02</plasmid>
    </source>
</reference>
<sequence length="341" mass="35493">MTASVPENIQVSLGAGTNGTAGLTGASFVEANDGSTRTLTVTTPSVADGTTDWTNTVAISDYYTFGRLTPATSKDGNDIFFTSDATRAGRALLQDTYDANQKALTGKSYAAFVQADTAATSKYQAWTEPNDVTGASMTTTTKGATTNVTIADIDKTGGGYYVDIPVWFRTSITGAENENVQLAVIATITPKKTGATADAVTTPDLYLAARCALIPSGGSAVGAIMDSTTKYYHTEEGAVDSVNGYAPASAYTVNAATDNSTAPTWVQVDPVTQATTAAINDGIAGDGEAVVLVPKSTSTSGEYGSAAAYTLRVWLEGEDVNCWDETAAQDFQIDLRFIRKS</sequence>
<name>E6UKY9_RUMA7</name>
<dbReference type="Proteomes" id="UP000006919">
    <property type="component" value="Plasmid pRUMAL02"/>
</dbReference>
<organism evidence="1 2">
    <name type="scientific">Ruminococcus albus (strain ATCC 27210 / DSM 20455 / JCM 14654 / NCDO 2250 / 7)</name>
    <dbReference type="NCBI Taxonomy" id="697329"/>
    <lineage>
        <taxon>Bacteria</taxon>
        <taxon>Bacillati</taxon>
        <taxon>Bacillota</taxon>
        <taxon>Clostridia</taxon>
        <taxon>Eubacteriales</taxon>
        <taxon>Oscillospiraceae</taxon>
        <taxon>Ruminococcus</taxon>
    </lineage>
</organism>